<keyword evidence="5" id="KW-1185">Reference proteome</keyword>
<gene>
    <name evidence="4" type="ORF">KCG34_08680</name>
</gene>
<proteinExistence type="predicted"/>
<sequence>MALLVSGAGALPGLVIAADPAPVAKTVPAGPPSASDFTREPVIWDVSISPDGQHIVALTSPDGVTPIISVWRTDQPNAKPVNLGAAHMRFLGVSFLKNDRLLVSAIQPLTFGVRRSHVIKQYVTDLNGKDWAALLPESRVGQSEVDEFVDRLTDASLVSVLSRDPRHVLVEDERIEGRGDIYRVDIYSGVAERLARGSEKVFGYQADLNGELRAKREFDYDKDGPYFAQWIKNPTTGAWEEHFRDHLKDRRGANLAAFTTDPNIVEIITSNGGEKQGIYDYDVKQKKILGPAFGHKLFDVGGDVAQSIASADYGEILGFSLQADRGRRYWVDDRLDAITKGLQQSLGVQNVAETWIDPGSGTEAEISTSPDFDIEITSWSADRKFMIVEKSGPRQPPEFYLLTDGTKLSQLGRSRPWIDPAKLGEDRLVEYKARDGLMIPAFLTTPPKAVYGPGPYPTLIEPHGGPWARDELDWDISGWTQYFASRGYAVLRPQFRGSFGWGQKLWRAGDGEWGQKMQDDKDDGVKWLIAQGIADPKRVAMFGYSYGGYAALAAAVRPNGLYQCAISGAGAGDLAALEKATFDNRLQRAFQHDTIKGLDALAHAKEAQIPVFLYHGDRDQTVEVEQSRKFAASLRAAGKPVRYDEIPEMGHQYVTMTPAMMEHQLVQIEDFLKTGCKPSGL</sequence>
<reference evidence="4" key="1">
    <citation type="submission" date="2021-04" db="EMBL/GenBank/DDBJ databases">
        <title>The complete genome sequence of Caulobacter sp. S6.</title>
        <authorList>
            <person name="Tang Y."/>
            <person name="Ouyang W."/>
            <person name="Liu Q."/>
            <person name="Huang B."/>
            <person name="Guo Z."/>
            <person name="Lei P."/>
        </authorList>
    </citation>
    <scope>NUCLEOTIDE SEQUENCE</scope>
    <source>
        <strain evidence="4">S6</strain>
    </source>
</reference>
<dbReference type="PANTHER" id="PTHR42776">
    <property type="entry name" value="SERINE PEPTIDASE S9 FAMILY MEMBER"/>
    <property type="match status" value="1"/>
</dbReference>
<dbReference type="Proteomes" id="UP000676409">
    <property type="component" value="Chromosome"/>
</dbReference>
<evidence type="ECO:0000313" key="5">
    <source>
        <dbReference type="Proteomes" id="UP000676409"/>
    </source>
</evidence>
<dbReference type="Pfam" id="PF00326">
    <property type="entry name" value="Peptidase_S9"/>
    <property type="match status" value="1"/>
</dbReference>
<dbReference type="Gene3D" id="3.40.50.1820">
    <property type="entry name" value="alpha/beta hydrolase"/>
    <property type="match status" value="1"/>
</dbReference>
<protein>
    <submittedName>
        <fullName evidence="4">S9 family peptidase</fullName>
    </submittedName>
</protein>
<feature type="signal peptide" evidence="2">
    <location>
        <begin position="1"/>
        <end position="17"/>
    </location>
</feature>
<feature type="chain" id="PRO_5037124226" evidence="2">
    <location>
        <begin position="18"/>
        <end position="681"/>
    </location>
</feature>
<evidence type="ECO:0000259" key="3">
    <source>
        <dbReference type="Pfam" id="PF00326"/>
    </source>
</evidence>
<feature type="domain" description="Peptidase S9 prolyl oligopeptidase catalytic" evidence="3">
    <location>
        <begin position="476"/>
        <end position="674"/>
    </location>
</feature>
<dbReference type="PANTHER" id="PTHR42776:SF27">
    <property type="entry name" value="DIPEPTIDYL PEPTIDASE FAMILY MEMBER 6"/>
    <property type="match status" value="1"/>
</dbReference>
<dbReference type="EMBL" id="CP073078">
    <property type="protein sequence ID" value="QUD89922.1"/>
    <property type="molecule type" value="Genomic_DNA"/>
</dbReference>
<dbReference type="InterPro" id="IPR001375">
    <property type="entry name" value="Peptidase_S9_cat"/>
</dbReference>
<name>A0A975G3N7_9CAUL</name>
<dbReference type="GO" id="GO:0004252">
    <property type="term" value="F:serine-type endopeptidase activity"/>
    <property type="evidence" value="ECO:0007669"/>
    <property type="project" value="TreeGrafter"/>
</dbReference>
<accession>A0A975G3N7</accession>
<evidence type="ECO:0000256" key="2">
    <source>
        <dbReference type="SAM" id="SignalP"/>
    </source>
</evidence>
<dbReference type="SUPFAM" id="SSF53474">
    <property type="entry name" value="alpha/beta-Hydrolases"/>
    <property type="match status" value="1"/>
</dbReference>
<keyword evidence="2" id="KW-0732">Signal</keyword>
<organism evidence="4 5">
    <name type="scientific">Phenylobacterium montanum</name>
    <dbReference type="NCBI Taxonomy" id="2823693"/>
    <lineage>
        <taxon>Bacteria</taxon>
        <taxon>Pseudomonadati</taxon>
        <taxon>Pseudomonadota</taxon>
        <taxon>Alphaproteobacteria</taxon>
        <taxon>Caulobacterales</taxon>
        <taxon>Caulobacteraceae</taxon>
        <taxon>Phenylobacterium</taxon>
    </lineage>
</organism>
<dbReference type="RefSeq" id="WP_211939973.1">
    <property type="nucleotide sequence ID" value="NZ_CP073078.1"/>
</dbReference>
<evidence type="ECO:0000256" key="1">
    <source>
        <dbReference type="ARBA" id="ARBA00022801"/>
    </source>
</evidence>
<evidence type="ECO:0000313" key="4">
    <source>
        <dbReference type="EMBL" id="QUD89922.1"/>
    </source>
</evidence>
<dbReference type="InterPro" id="IPR029058">
    <property type="entry name" value="AB_hydrolase_fold"/>
</dbReference>
<dbReference type="GO" id="GO:0006508">
    <property type="term" value="P:proteolysis"/>
    <property type="evidence" value="ECO:0007669"/>
    <property type="project" value="InterPro"/>
</dbReference>
<dbReference type="AlphaFoldDB" id="A0A975G3N7"/>
<keyword evidence="1" id="KW-0378">Hydrolase</keyword>
<dbReference type="KEGG" id="caul:KCG34_08680"/>
<dbReference type="SUPFAM" id="SSF82171">
    <property type="entry name" value="DPP6 N-terminal domain-like"/>
    <property type="match status" value="1"/>
</dbReference>